<feature type="transmembrane region" description="Helical" evidence="7">
    <location>
        <begin position="296"/>
        <end position="312"/>
    </location>
</feature>
<keyword evidence="9" id="KW-1185">Reference proteome</keyword>
<dbReference type="Pfam" id="PF03601">
    <property type="entry name" value="Cons_hypoth698"/>
    <property type="match status" value="1"/>
</dbReference>
<sequence>MNPRTDAPPTRFSLIPGLVLCLAITLAAYGVQAIEIAAFGRNWIEALVLAILLGTLVRTLWTPGAIWQPGIGFSAKLVLEIAVVLLGASISAATILAAGPGLLAGIIAIVGIAIVASYGIGRALGLPQRMAILIACGNAICGNSAIAAIAPVIGADGKDVASSIAFTAVLGVVVVLALPLLGVAFGLDAVAYGALAGLTVYAVPQVIAAAAPFGVLAIQLGTLVKLVRVLTLGPVCLVLGLIAPRLDTADGVVTEHSRRPRLSQLVPWFIIGFIAMIALRSFGAIPAAWLPTITQLATWLTVIAMAALGLGVDVRTVARAGAPVVATVIASLVIIAALSLALIFALRLG</sequence>
<evidence type="ECO:0000256" key="4">
    <source>
        <dbReference type="ARBA" id="ARBA00022692"/>
    </source>
</evidence>
<evidence type="ECO:0000256" key="5">
    <source>
        <dbReference type="ARBA" id="ARBA00022989"/>
    </source>
</evidence>
<evidence type="ECO:0000256" key="1">
    <source>
        <dbReference type="ARBA" id="ARBA00004651"/>
    </source>
</evidence>
<feature type="transmembrane region" description="Helical" evidence="7">
    <location>
        <begin position="324"/>
        <end position="346"/>
    </location>
</feature>
<dbReference type="Proteomes" id="UP000321129">
    <property type="component" value="Unassembled WGS sequence"/>
</dbReference>
<evidence type="ECO:0000313" key="8">
    <source>
        <dbReference type="EMBL" id="TXC68954.1"/>
    </source>
</evidence>
<reference evidence="8 9" key="1">
    <citation type="submission" date="2019-08" db="EMBL/GenBank/DDBJ databases">
        <title>Sphingorhabdus soil sp. nov., isolated from arctic soil.</title>
        <authorList>
            <person name="Liu Y."/>
        </authorList>
    </citation>
    <scope>NUCLEOTIDE SEQUENCE [LARGE SCALE GENOMIC DNA]</scope>
    <source>
        <strain evidence="8 9">D-2Q-5-6</strain>
    </source>
</reference>
<evidence type="ECO:0000256" key="2">
    <source>
        <dbReference type="ARBA" id="ARBA00007977"/>
    </source>
</evidence>
<evidence type="ECO:0000256" key="6">
    <source>
        <dbReference type="ARBA" id="ARBA00023136"/>
    </source>
</evidence>
<keyword evidence="4 7" id="KW-0812">Transmembrane</keyword>
<dbReference type="RefSeq" id="WP_147122909.1">
    <property type="nucleotide sequence ID" value="NZ_VOPY01000002.1"/>
</dbReference>
<dbReference type="AlphaFoldDB" id="A0A5C6U805"/>
<feature type="transmembrane region" description="Helical" evidence="7">
    <location>
        <begin position="102"/>
        <end position="120"/>
    </location>
</feature>
<keyword evidence="6 7" id="KW-0472">Membrane</keyword>
<comment type="similarity">
    <text evidence="2">Belongs to the UPF0324 family.</text>
</comment>
<dbReference type="EMBL" id="VOPY01000002">
    <property type="protein sequence ID" value="TXC68954.1"/>
    <property type="molecule type" value="Genomic_DNA"/>
</dbReference>
<dbReference type="OrthoDB" id="5393513at2"/>
<dbReference type="GO" id="GO:0005886">
    <property type="term" value="C:plasma membrane"/>
    <property type="evidence" value="ECO:0007669"/>
    <property type="project" value="UniProtKB-SubCell"/>
</dbReference>
<accession>A0A5C6U805</accession>
<dbReference type="InterPro" id="IPR018383">
    <property type="entry name" value="UPF0324_pro"/>
</dbReference>
<organism evidence="8 9">
    <name type="scientific">Flavisphingopyxis soli</name>
    <dbReference type="NCBI Taxonomy" id="2601267"/>
    <lineage>
        <taxon>Bacteria</taxon>
        <taxon>Pseudomonadati</taxon>
        <taxon>Pseudomonadota</taxon>
        <taxon>Alphaproteobacteria</taxon>
        <taxon>Sphingomonadales</taxon>
        <taxon>Sphingopyxidaceae</taxon>
        <taxon>Flavisphingopyxis</taxon>
    </lineage>
</organism>
<evidence type="ECO:0000256" key="7">
    <source>
        <dbReference type="SAM" id="Phobius"/>
    </source>
</evidence>
<evidence type="ECO:0000313" key="9">
    <source>
        <dbReference type="Proteomes" id="UP000321129"/>
    </source>
</evidence>
<feature type="transmembrane region" description="Helical" evidence="7">
    <location>
        <begin position="160"/>
        <end position="186"/>
    </location>
</feature>
<feature type="transmembrane region" description="Helical" evidence="7">
    <location>
        <begin position="132"/>
        <end position="154"/>
    </location>
</feature>
<keyword evidence="3" id="KW-1003">Cell membrane</keyword>
<feature type="transmembrane region" description="Helical" evidence="7">
    <location>
        <begin position="226"/>
        <end position="244"/>
    </location>
</feature>
<dbReference type="PANTHER" id="PTHR30106:SF2">
    <property type="entry name" value="UPF0324 INNER MEMBRANE PROTEIN YEIH"/>
    <property type="match status" value="1"/>
</dbReference>
<proteinExistence type="inferred from homology"/>
<feature type="transmembrane region" description="Helical" evidence="7">
    <location>
        <begin position="198"/>
        <end position="220"/>
    </location>
</feature>
<comment type="subcellular location">
    <subcellularLocation>
        <location evidence="1">Cell membrane</location>
        <topology evidence="1">Multi-pass membrane protein</topology>
    </subcellularLocation>
</comment>
<dbReference type="PANTHER" id="PTHR30106">
    <property type="entry name" value="INNER MEMBRANE PROTEIN YEIH-RELATED"/>
    <property type="match status" value="1"/>
</dbReference>
<feature type="transmembrane region" description="Helical" evidence="7">
    <location>
        <begin position="73"/>
        <end position="96"/>
    </location>
</feature>
<keyword evidence="5 7" id="KW-1133">Transmembrane helix</keyword>
<gene>
    <name evidence="8" type="ORF">FSZ31_08350</name>
</gene>
<protein>
    <submittedName>
        <fullName evidence="8">Putative sulfate exporter family transporter</fullName>
    </submittedName>
</protein>
<feature type="transmembrane region" description="Helical" evidence="7">
    <location>
        <begin position="265"/>
        <end position="290"/>
    </location>
</feature>
<name>A0A5C6U805_9SPHN</name>
<evidence type="ECO:0000256" key="3">
    <source>
        <dbReference type="ARBA" id="ARBA00022475"/>
    </source>
</evidence>
<comment type="caution">
    <text evidence="8">The sequence shown here is derived from an EMBL/GenBank/DDBJ whole genome shotgun (WGS) entry which is preliminary data.</text>
</comment>
<feature type="transmembrane region" description="Helical" evidence="7">
    <location>
        <begin position="43"/>
        <end position="61"/>
    </location>
</feature>